<sequence>MIKKMENLTTKELEEILSIWLNANKEAHSFIPASYWQENLAFVREQLPQAVLYTYSQEGKILAFLGITGTYIAGIFVISEHRQQGIGKKLLNEVKSKYNTLNLSVYAKNQKALDFYLKQDFQQVAEQVDNTGELEYQLVWEK</sequence>
<dbReference type="KEGG" id="ess:ATZ33_02630"/>
<reference evidence="5 7" key="2">
    <citation type="submission" date="2015-12" db="EMBL/GenBank/DDBJ databases">
        <authorList>
            <person name="Lauer A."/>
            <person name="Humrighouse B."/>
            <person name="Loparev V."/>
            <person name="Shewmaker P.L."/>
            <person name="Whitney A.M."/>
            <person name="McLaughlin R.W."/>
        </authorList>
    </citation>
    <scope>NUCLEOTIDE SEQUENCE [LARGE SCALE GENOMIC DNA]</scope>
    <source>
        <strain evidence="5 7">LMG 23085</strain>
    </source>
</reference>
<feature type="domain" description="N-acetyltransferase" evidence="4">
    <location>
        <begin position="3"/>
        <end position="142"/>
    </location>
</feature>
<dbReference type="Proteomes" id="UP000065511">
    <property type="component" value="Chromosome"/>
</dbReference>
<dbReference type="PANTHER" id="PTHR43800:SF1">
    <property type="entry name" value="PEPTIDYL-LYSINE N-ACETYLTRANSFERASE YJAB"/>
    <property type="match status" value="1"/>
</dbReference>
<reference evidence="6 8" key="1">
    <citation type="submission" date="2014-12" db="EMBL/GenBank/DDBJ databases">
        <title>Draft genome sequences of 29 type strains of Enterococci.</title>
        <authorList>
            <person name="Zhong Z."/>
            <person name="Sun Z."/>
            <person name="Liu W."/>
            <person name="Zhang W."/>
            <person name="Zhang H."/>
        </authorList>
    </citation>
    <scope>NUCLEOTIDE SEQUENCE [LARGE SCALE GENOMIC DNA]</scope>
    <source>
        <strain evidence="6 8">DSM 22801</strain>
    </source>
</reference>
<evidence type="ECO:0000313" key="7">
    <source>
        <dbReference type="Proteomes" id="UP000065511"/>
    </source>
</evidence>
<organism evidence="6 8">
    <name type="scientific">Enterococcus silesiacus</name>
    <dbReference type="NCBI Taxonomy" id="332949"/>
    <lineage>
        <taxon>Bacteria</taxon>
        <taxon>Bacillati</taxon>
        <taxon>Bacillota</taxon>
        <taxon>Bacilli</taxon>
        <taxon>Lactobacillales</taxon>
        <taxon>Enterococcaceae</taxon>
        <taxon>Enterococcus</taxon>
    </lineage>
</organism>
<evidence type="ECO:0000313" key="6">
    <source>
        <dbReference type="EMBL" id="OJG93298.1"/>
    </source>
</evidence>
<dbReference type="InterPro" id="IPR000182">
    <property type="entry name" value="GNAT_dom"/>
</dbReference>
<protein>
    <submittedName>
        <fullName evidence="5">Acetyltransferase</fullName>
    </submittedName>
</protein>
<keyword evidence="3" id="KW-0812">Transmembrane</keyword>
<dbReference type="EMBL" id="CP013614">
    <property type="protein sequence ID" value="ALS00311.1"/>
    <property type="molecule type" value="Genomic_DNA"/>
</dbReference>
<dbReference type="SUPFAM" id="SSF55729">
    <property type="entry name" value="Acyl-CoA N-acyltransferases (Nat)"/>
    <property type="match status" value="1"/>
</dbReference>
<evidence type="ECO:0000259" key="4">
    <source>
        <dbReference type="PROSITE" id="PS51186"/>
    </source>
</evidence>
<dbReference type="EMBL" id="JXLC01000002">
    <property type="protein sequence ID" value="OJG93298.1"/>
    <property type="molecule type" value="Genomic_DNA"/>
</dbReference>
<keyword evidence="3" id="KW-1133">Transmembrane helix</keyword>
<keyword evidence="2" id="KW-0012">Acyltransferase</keyword>
<feature type="transmembrane region" description="Helical" evidence="3">
    <location>
        <begin position="61"/>
        <end position="79"/>
    </location>
</feature>
<evidence type="ECO:0000313" key="8">
    <source>
        <dbReference type="Proteomes" id="UP000183039"/>
    </source>
</evidence>
<dbReference type="CDD" id="cd04301">
    <property type="entry name" value="NAT_SF"/>
    <property type="match status" value="1"/>
</dbReference>
<keyword evidence="1" id="KW-0808">Transferase</keyword>
<dbReference type="OrthoDB" id="9789605at2"/>
<evidence type="ECO:0000256" key="2">
    <source>
        <dbReference type="ARBA" id="ARBA00023315"/>
    </source>
</evidence>
<dbReference type="InterPro" id="IPR016181">
    <property type="entry name" value="Acyl_CoA_acyltransferase"/>
</dbReference>
<evidence type="ECO:0000256" key="3">
    <source>
        <dbReference type="SAM" id="Phobius"/>
    </source>
</evidence>
<dbReference type="Gene3D" id="3.40.630.30">
    <property type="match status" value="1"/>
</dbReference>
<keyword evidence="7" id="KW-1185">Reference proteome</keyword>
<gene>
    <name evidence="5" type="ORF">ATZ33_02630</name>
    <name evidence="6" type="ORF">RV15_GL001330</name>
</gene>
<proteinExistence type="predicted"/>
<evidence type="ECO:0000313" key="5">
    <source>
        <dbReference type="EMBL" id="ALS00311.1"/>
    </source>
</evidence>
<dbReference type="AlphaFoldDB" id="A0A0S3K7U4"/>
<dbReference type="Proteomes" id="UP000183039">
    <property type="component" value="Unassembled WGS sequence"/>
</dbReference>
<evidence type="ECO:0000256" key="1">
    <source>
        <dbReference type="ARBA" id="ARBA00022679"/>
    </source>
</evidence>
<dbReference type="GO" id="GO:0016747">
    <property type="term" value="F:acyltransferase activity, transferring groups other than amino-acyl groups"/>
    <property type="evidence" value="ECO:0007669"/>
    <property type="project" value="InterPro"/>
</dbReference>
<keyword evidence="3" id="KW-0472">Membrane</keyword>
<dbReference type="Pfam" id="PF13673">
    <property type="entry name" value="Acetyltransf_10"/>
    <property type="match status" value="1"/>
</dbReference>
<accession>A0A0S3K7U4</accession>
<name>A0A0S3K7U4_9ENTE</name>
<dbReference type="PROSITE" id="PS51186">
    <property type="entry name" value="GNAT"/>
    <property type="match status" value="1"/>
</dbReference>
<dbReference type="PANTHER" id="PTHR43800">
    <property type="entry name" value="PEPTIDYL-LYSINE N-ACETYLTRANSFERASE YJAB"/>
    <property type="match status" value="1"/>
</dbReference>